<protein>
    <submittedName>
        <fullName evidence="6">LysR family transcriptional regulator</fullName>
    </submittedName>
</protein>
<gene>
    <name evidence="6" type="ORF">FJU08_07165</name>
</gene>
<feature type="domain" description="HTH lysR-type" evidence="5">
    <location>
        <begin position="1"/>
        <end position="63"/>
    </location>
</feature>
<evidence type="ECO:0000256" key="2">
    <source>
        <dbReference type="ARBA" id="ARBA00023015"/>
    </source>
</evidence>
<dbReference type="RefSeq" id="WP_141148299.1">
    <property type="nucleotide sequence ID" value="NZ_VHLG01000003.1"/>
</dbReference>
<dbReference type="PANTHER" id="PTHR30419:SF8">
    <property type="entry name" value="NITROGEN ASSIMILATION TRANSCRIPTIONAL ACTIVATOR-RELATED"/>
    <property type="match status" value="1"/>
</dbReference>
<comment type="similarity">
    <text evidence="1">Belongs to the LysR transcriptional regulatory family.</text>
</comment>
<comment type="caution">
    <text evidence="6">The sequence shown here is derived from an EMBL/GenBank/DDBJ whole genome shotgun (WGS) entry which is preliminary data.</text>
</comment>
<dbReference type="GO" id="GO:0003700">
    <property type="term" value="F:DNA-binding transcription factor activity"/>
    <property type="evidence" value="ECO:0007669"/>
    <property type="project" value="InterPro"/>
</dbReference>
<dbReference type="InterPro" id="IPR005119">
    <property type="entry name" value="LysR_subst-bd"/>
</dbReference>
<dbReference type="InterPro" id="IPR050950">
    <property type="entry name" value="HTH-type_LysR_regulators"/>
</dbReference>
<sequence>MLLDDLNARFLREFSAVAQTGSIRKAAQEMNIVPSAISRKISDLEARLGVKLLERRPNGVMLTRAGGLVLKYAAQLTDDQAELMEQLSLFRNTEIKPVRIACSEGFITDLLEKGMGDILKTASGLNIQVLRMSSPEVQKALVDGVVDIGIAYAVSDHPMMRTVASARQPLCAIFPSSSDFARRASINFADIGGLPLALVEEGHPVRFLLSRVAREENTVLAPQIESNSVALLTNFVVAGMGITFLPQSIAEVASMRSRIVAVTVNNAKFAQTEARLLVRARRRLENSVETVVNILMTNMQTFAHD</sequence>
<dbReference type="Pfam" id="PF03466">
    <property type="entry name" value="LysR_substrate"/>
    <property type="match status" value="1"/>
</dbReference>
<reference evidence="6 7" key="1">
    <citation type="submission" date="2019-06" db="EMBL/GenBank/DDBJ databases">
        <authorList>
            <person name="Li M."/>
        </authorList>
    </citation>
    <scope>NUCLEOTIDE SEQUENCE [LARGE SCALE GENOMIC DNA]</scope>
    <source>
        <strain evidence="6 7">BGMRC2036</strain>
    </source>
</reference>
<accession>A0A506UFB9</accession>
<dbReference type="Gene3D" id="3.40.190.290">
    <property type="match status" value="1"/>
</dbReference>
<dbReference type="Pfam" id="PF00126">
    <property type="entry name" value="HTH_1"/>
    <property type="match status" value="1"/>
</dbReference>
<dbReference type="InterPro" id="IPR000847">
    <property type="entry name" value="LysR_HTH_N"/>
</dbReference>
<dbReference type="InterPro" id="IPR036390">
    <property type="entry name" value="WH_DNA-bd_sf"/>
</dbReference>
<organism evidence="6 7">
    <name type="scientific">Martelella alba</name>
    <dbReference type="NCBI Taxonomy" id="2590451"/>
    <lineage>
        <taxon>Bacteria</taxon>
        <taxon>Pseudomonadati</taxon>
        <taxon>Pseudomonadota</taxon>
        <taxon>Alphaproteobacteria</taxon>
        <taxon>Hyphomicrobiales</taxon>
        <taxon>Aurantimonadaceae</taxon>
        <taxon>Martelella</taxon>
    </lineage>
</organism>
<dbReference type="GO" id="GO:0003677">
    <property type="term" value="F:DNA binding"/>
    <property type="evidence" value="ECO:0007669"/>
    <property type="project" value="UniProtKB-KW"/>
</dbReference>
<dbReference type="SUPFAM" id="SSF46785">
    <property type="entry name" value="Winged helix' DNA-binding domain"/>
    <property type="match status" value="1"/>
</dbReference>
<keyword evidence="2" id="KW-0805">Transcription regulation</keyword>
<keyword evidence="3" id="KW-0238">DNA-binding</keyword>
<keyword evidence="7" id="KW-1185">Reference proteome</keyword>
<evidence type="ECO:0000313" key="6">
    <source>
        <dbReference type="EMBL" id="TPW31529.1"/>
    </source>
</evidence>
<dbReference type="InterPro" id="IPR036388">
    <property type="entry name" value="WH-like_DNA-bd_sf"/>
</dbReference>
<dbReference type="GO" id="GO:0005829">
    <property type="term" value="C:cytosol"/>
    <property type="evidence" value="ECO:0007669"/>
    <property type="project" value="TreeGrafter"/>
</dbReference>
<evidence type="ECO:0000256" key="4">
    <source>
        <dbReference type="ARBA" id="ARBA00023163"/>
    </source>
</evidence>
<dbReference type="PROSITE" id="PS50931">
    <property type="entry name" value="HTH_LYSR"/>
    <property type="match status" value="1"/>
</dbReference>
<dbReference type="OrthoDB" id="5297263at2"/>
<dbReference type="SUPFAM" id="SSF53850">
    <property type="entry name" value="Periplasmic binding protein-like II"/>
    <property type="match status" value="1"/>
</dbReference>
<dbReference type="EMBL" id="VHLG01000003">
    <property type="protein sequence ID" value="TPW31529.1"/>
    <property type="molecule type" value="Genomic_DNA"/>
</dbReference>
<evidence type="ECO:0000259" key="5">
    <source>
        <dbReference type="PROSITE" id="PS50931"/>
    </source>
</evidence>
<proteinExistence type="inferred from homology"/>
<evidence type="ECO:0000313" key="7">
    <source>
        <dbReference type="Proteomes" id="UP000318801"/>
    </source>
</evidence>
<dbReference type="AlphaFoldDB" id="A0A506UFB9"/>
<name>A0A506UFB9_9HYPH</name>
<dbReference type="Proteomes" id="UP000318801">
    <property type="component" value="Unassembled WGS sequence"/>
</dbReference>
<evidence type="ECO:0000256" key="3">
    <source>
        <dbReference type="ARBA" id="ARBA00023125"/>
    </source>
</evidence>
<evidence type="ECO:0000256" key="1">
    <source>
        <dbReference type="ARBA" id="ARBA00009437"/>
    </source>
</evidence>
<keyword evidence="4" id="KW-0804">Transcription</keyword>
<dbReference type="PANTHER" id="PTHR30419">
    <property type="entry name" value="HTH-TYPE TRANSCRIPTIONAL REGULATOR YBHD"/>
    <property type="match status" value="1"/>
</dbReference>
<dbReference type="Gene3D" id="1.10.10.10">
    <property type="entry name" value="Winged helix-like DNA-binding domain superfamily/Winged helix DNA-binding domain"/>
    <property type="match status" value="1"/>
</dbReference>